<keyword evidence="5" id="KW-0584">Phenylalanine biosynthesis</keyword>
<dbReference type="GO" id="GO:0004664">
    <property type="term" value="F:prephenate dehydratase activity"/>
    <property type="evidence" value="ECO:0007669"/>
    <property type="project" value="UniProtKB-EC"/>
</dbReference>
<keyword evidence="6" id="KW-0456">Lyase</keyword>
<evidence type="ECO:0000256" key="4">
    <source>
        <dbReference type="ARBA" id="ARBA00023141"/>
    </source>
</evidence>
<dbReference type="PROSITE" id="PS51171">
    <property type="entry name" value="PREPHENATE_DEHYDR_3"/>
    <property type="match status" value="1"/>
</dbReference>
<dbReference type="GO" id="GO:0009094">
    <property type="term" value="P:L-phenylalanine biosynthetic process"/>
    <property type="evidence" value="ECO:0007669"/>
    <property type="project" value="UniProtKB-UniPathway"/>
</dbReference>
<evidence type="ECO:0000256" key="7">
    <source>
        <dbReference type="ARBA" id="ARBA00047848"/>
    </source>
</evidence>
<keyword evidence="3" id="KW-0028">Amino-acid biosynthesis</keyword>
<evidence type="ECO:0000313" key="11">
    <source>
        <dbReference type="Proteomes" id="UP000813461"/>
    </source>
</evidence>
<dbReference type="PANTHER" id="PTHR21022">
    <property type="entry name" value="PREPHENATE DEHYDRATASE P PROTEIN"/>
    <property type="match status" value="1"/>
</dbReference>
<protein>
    <recommendedName>
        <fullName evidence="2">prephenate dehydratase</fullName>
        <ecNumber evidence="2">4.2.1.51</ecNumber>
    </recommendedName>
</protein>
<dbReference type="AlphaFoldDB" id="A0A8K0R6J5"/>
<keyword evidence="11" id="KW-1185">Reference proteome</keyword>
<dbReference type="CDD" id="cd04905">
    <property type="entry name" value="ACT_CM-PDT"/>
    <property type="match status" value="1"/>
</dbReference>
<reference evidence="10" key="1">
    <citation type="journal article" date="2021" name="Nat. Commun.">
        <title>Genetic determinants of endophytism in the Arabidopsis root mycobiome.</title>
        <authorList>
            <person name="Mesny F."/>
            <person name="Miyauchi S."/>
            <person name="Thiergart T."/>
            <person name="Pickel B."/>
            <person name="Atanasova L."/>
            <person name="Karlsson M."/>
            <person name="Huettel B."/>
            <person name="Barry K.W."/>
            <person name="Haridas S."/>
            <person name="Chen C."/>
            <person name="Bauer D."/>
            <person name="Andreopoulos W."/>
            <person name="Pangilinan J."/>
            <person name="LaButti K."/>
            <person name="Riley R."/>
            <person name="Lipzen A."/>
            <person name="Clum A."/>
            <person name="Drula E."/>
            <person name="Henrissat B."/>
            <person name="Kohler A."/>
            <person name="Grigoriev I.V."/>
            <person name="Martin F.M."/>
            <person name="Hacquard S."/>
        </authorList>
    </citation>
    <scope>NUCLEOTIDE SEQUENCE</scope>
    <source>
        <strain evidence="10">MPI-SDFR-AT-0120</strain>
    </source>
</reference>
<gene>
    <name evidence="10" type="ORF">FB567DRAFT_525784</name>
</gene>
<comment type="catalytic activity">
    <reaction evidence="7">
        <text>prephenate + H(+) = 3-phenylpyruvate + CO2 + H2O</text>
        <dbReference type="Rhea" id="RHEA:21648"/>
        <dbReference type="ChEBI" id="CHEBI:15377"/>
        <dbReference type="ChEBI" id="CHEBI:15378"/>
        <dbReference type="ChEBI" id="CHEBI:16526"/>
        <dbReference type="ChEBI" id="CHEBI:18005"/>
        <dbReference type="ChEBI" id="CHEBI:29934"/>
        <dbReference type="EC" id="4.2.1.51"/>
    </reaction>
</comment>
<evidence type="ECO:0000256" key="5">
    <source>
        <dbReference type="ARBA" id="ARBA00023222"/>
    </source>
</evidence>
<dbReference type="InterPro" id="IPR002912">
    <property type="entry name" value="ACT_dom"/>
</dbReference>
<evidence type="ECO:0000256" key="3">
    <source>
        <dbReference type="ARBA" id="ARBA00022605"/>
    </source>
</evidence>
<evidence type="ECO:0000256" key="6">
    <source>
        <dbReference type="ARBA" id="ARBA00023239"/>
    </source>
</evidence>
<dbReference type="InterPro" id="IPR008242">
    <property type="entry name" value="Chor_mutase/pphenate_deHydtase"/>
</dbReference>
<dbReference type="PIRSF" id="PIRSF001500">
    <property type="entry name" value="Chor_mut_pdt_Ppr"/>
    <property type="match status" value="1"/>
</dbReference>
<evidence type="ECO:0000313" key="10">
    <source>
        <dbReference type="EMBL" id="KAH7087806.1"/>
    </source>
</evidence>
<name>A0A8K0R6J5_9PLEO</name>
<proteinExistence type="predicted"/>
<evidence type="ECO:0000256" key="1">
    <source>
        <dbReference type="ARBA" id="ARBA00004741"/>
    </source>
</evidence>
<dbReference type="InterPro" id="IPR001086">
    <property type="entry name" value="Preph_deHydtase"/>
</dbReference>
<dbReference type="GO" id="GO:0005737">
    <property type="term" value="C:cytoplasm"/>
    <property type="evidence" value="ECO:0007669"/>
    <property type="project" value="TreeGrafter"/>
</dbReference>
<dbReference type="EMBL" id="JAGMVJ010000009">
    <property type="protein sequence ID" value="KAH7087806.1"/>
    <property type="molecule type" value="Genomic_DNA"/>
</dbReference>
<dbReference type="PROSITE" id="PS51671">
    <property type="entry name" value="ACT"/>
    <property type="match status" value="1"/>
</dbReference>
<dbReference type="EC" id="4.2.1.51" evidence="2"/>
<dbReference type="PROSITE" id="PS00857">
    <property type="entry name" value="PREPHENATE_DEHYDR_1"/>
    <property type="match status" value="1"/>
</dbReference>
<dbReference type="PANTHER" id="PTHR21022:SF19">
    <property type="entry name" value="PREPHENATE DEHYDRATASE-RELATED"/>
    <property type="match status" value="1"/>
</dbReference>
<comment type="caution">
    <text evidence="10">The sequence shown here is derived from an EMBL/GenBank/DDBJ whole genome shotgun (WGS) entry which is preliminary data.</text>
</comment>
<dbReference type="Proteomes" id="UP000813461">
    <property type="component" value="Unassembled WGS sequence"/>
</dbReference>
<comment type="pathway">
    <text evidence="1">Amino-acid biosynthesis; L-phenylalanine biosynthesis; phenylpyruvate from prephenate: step 1/1.</text>
</comment>
<dbReference type="SUPFAM" id="SSF55021">
    <property type="entry name" value="ACT-like"/>
    <property type="match status" value="1"/>
</dbReference>
<evidence type="ECO:0000259" key="8">
    <source>
        <dbReference type="PROSITE" id="PS51171"/>
    </source>
</evidence>
<dbReference type="OrthoDB" id="983542at2759"/>
<evidence type="ECO:0000259" key="9">
    <source>
        <dbReference type="PROSITE" id="PS51671"/>
    </source>
</evidence>
<dbReference type="FunFam" id="3.40.190.10:FF:000034">
    <property type="entry name" value="Chorismate mutase/prephenate dehydratase"/>
    <property type="match status" value="1"/>
</dbReference>
<accession>A0A8K0R6J5</accession>
<dbReference type="Pfam" id="PF00800">
    <property type="entry name" value="PDT"/>
    <property type="match status" value="1"/>
</dbReference>
<dbReference type="Gene3D" id="3.30.70.260">
    <property type="match status" value="1"/>
</dbReference>
<dbReference type="InterPro" id="IPR045865">
    <property type="entry name" value="ACT-like_dom_sf"/>
</dbReference>
<feature type="domain" description="Prephenate dehydratase" evidence="8">
    <location>
        <begin position="8"/>
        <end position="222"/>
    </location>
</feature>
<keyword evidence="4" id="KW-0057">Aromatic amino acid biosynthesis</keyword>
<evidence type="ECO:0000256" key="2">
    <source>
        <dbReference type="ARBA" id="ARBA00013147"/>
    </source>
</evidence>
<dbReference type="Gene3D" id="3.40.190.10">
    <property type="entry name" value="Periplasmic binding protein-like II"/>
    <property type="match status" value="2"/>
</dbReference>
<dbReference type="InterPro" id="IPR018528">
    <property type="entry name" value="Preph_deHydtase_CS"/>
</dbReference>
<feature type="domain" description="ACT" evidence="9">
    <location>
        <begin position="251"/>
        <end position="330"/>
    </location>
</feature>
<dbReference type="FunFam" id="3.40.190.10:FF:000228">
    <property type="entry name" value="Chorismate mutase/prephenate dehydratase"/>
    <property type="match status" value="1"/>
</dbReference>
<dbReference type="CDD" id="cd13532">
    <property type="entry name" value="PBP2_PDT_like"/>
    <property type="match status" value="1"/>
</dbReference>
<dbReference type="SUPFAM" id="SSF53850">
    <property type="entry name" value="Periplasmic binding protein-like II"/>
    <property type="match status" value="1"/>
</dbReference>
<dbReference type="UniPathway" id="UPA00121">
    <property type="reaction ID" value="UER00345"/>
</dbReference>
<sequence>MSEDTRRRVAFLGPEASYTHQAALDAFKGRDVTLSPQITIADVFTAVQKGTAYRGVVPFENSSNGSVVFTLDLIADLHGMHPDILVCGESYVDVKHCLLGYVAPNAASAGLQTRKLPPVEIDKKFTNPLAVPVCDLSRIKKLYSHPQAWGQCKAFLSTYLKGIERQDVSSTSRAAELVAQDTSGESAALSSFVAAELFGLDVLAESINDRIGNATRFLVIRRKDTASPSSTPPPDITHSTDGNGSDWKTLVTFTVDHANPGALANCLAVFGKYGLNLTSINTRPSGVRNWHYVFFVEFKGRKEDGDEVGYVNQALKELDRVCSEWRWLGSWENRL</sequence>
<organism evidence="10 11">
    <name type="scientific">Paraphoma chrysanthemicola</name>
    <dbReference type="NCBI Taxonomy" id="798071"/>
    <lineage>
        <taxon>Eukaryota</taxon>
        <taxon>Fungi</taxon>
        <taxon>Dikarya</taxon>
        <taxon>Ascomycota</taxon>
        <taxon>Pezizomycotina</taxon>
        <taxon>Dothideomycetes</taxon>
        <taxon>Pleosporomycetidae</taxon>
        <taxon>Pleosporales</taxon>
        <taxon>Pleosporineae</taxon>
        <taxon>Phaeosphaeriaceae</taxon>
        <taxon>Paraphoma</taxon>
    </lineage>
</organism>